<dbReference type="AlphaFoldDB" id="I5BVU6"/>
<sequence length="83" mass="9591">MTAFVPQQYLNASIGMGAAFHELAIVLEDMEQLPVVQQELRHLFPETSVRAWYELEPALQVMMESSGLFSYIFFSLDYDWISI</sequence>
<keyword evidence="2" id="KW-1185">Reference proteome</keyword>
<dbReference type="STRING" id="1189621.A3SI_17414"/>
<gene>
    <name evidence="1" type="ORF">A3SI_17414</name>
</gene>
<name>I5BVU6_9BACT</name>
<comment type="caution">
    <text evidence="1">The sequence shown here is derived from an EMBL/GenBank/DDBJ whole genome shotgun (WGS) entry which is preliminary data.</text>
</comment>
<dbReference type="EMBL" id="AJYA01000057">
    <property type="protein sequence ID" value="EIM73698.1"/>
    <property type="molecule type" value="Genomic_DNA"/>
</dbReference>
<dbReference type="Proteomes" id="UP000005551">
    <property type="component" value="Unassembled WGS sequence"/>
</dbReference>
<dbReference type="RefSeq" id="WP_009056965.1">
    <property type="nucleotide sequence ID" value="NZ_AJYA01000057.1"/>
</dbReference>
<evidence type="ECO:0000313" key="2">
    <source>
        <dbReference type="Proteomes" id="UP000005551"/>
    </source>
</evidence>
<organism evidence="1 2">
    <name type="scientific">Nitritalea halalkaliphila LW7</name>
    <dbReference type="NCBI Taxonomy" id="1189621"/>
    <lineage>
        <taxon>Bacteria</taxon>
        <taxon>Pseudomonadati</taxon>
        <taxon>Bacteroidota</taxon>
        <taxon>Cytophagia</taxon>
        <taxon>Cytophagales</taxon>
        <taxon>Cyclobacteriaceae</taxon>
        <taxon>Nitritalea</taxon>
    </lineage>
</organism>
<reference evidence="1 2" key="1">
    <citation type="submission" date="2012-05" db="EMBL/GenBank/DDBJ databases">
        <title>Genome sequence of Nitritalea halalkaliphila LW7.</title>
        <authorList>
            <person name="Jangir P.K."/>
            <person name="Singh A."/>
            <person name="Shivaji S."/>
            <person name="Sharma R."/>
        </authorList>
    </citation>
    <scope>NUCLEOTIDE SEQUENCE [LARGE SCALE GENOMIC DNA]</scope>
    <source>
        <strain evidence="1 2">LW7</strain>
    </source>
</reference>
<protein>
    <submittedName>
        <fullName evidence="1">Uncharacterized protein</fullName>
    </submittedName>
</protein>
<evidence type="ECO:0000313" key="1">
    <source>
        <dbReference type="EMBL" id="EIM73698.1"/>
    </source>
</evidence>
<accession>I5BVU6</accession>
<proteinExistence type="predicted"/>